<dbReference type="EMBL" id="LGTQ01000013">
    <property type="protein sequence ID" value="KPM47053.1"/>
    <property type="molecule type" value="Genomic_DNA"/>
</dbReference>
<dbReference type="PANTHER" id="PTHR43283:SF7">
    <property type="entry name" value="BETA-LACTAMASE-RELATED DOMAIN-CONTAINING PROTEIN"/>
    <property type="match status" value="1"/>
</dbReference>
<evidence type="ECO:0000259" key="2">
    <source>
        <dbReference type="Pfam" id="PF00144"/>
    </source>
</evidence>
<gene>
    <name evidence="3" type="ORF">AFM12_17680</name>
</gene>
<dbReference type="InterPro" id="IPR001466">
    <property type="entry name" value="Beta-lactam-related"/>
</dbReference>
<dbReference type="RefSeq" id="WP_055151135.1">
    <property type="nucleotide sequence ID" value="NZ_JXSZ01000013.1"/>
</dbReference>
<dbReference type="STRING" id="1605367.AFM12_17680"/>
<feature type="domain" description="Beta-lactamase-related" evidence="2">
    <location>
        <begin position="72"/>
        <end position="351"/>
    </location>
</feature>
<dbReference type="InterPro" id="IPR050789">
    <property type="entry name" value="Diverse_Enzym_Activities"/>
</dbReference>
<dbReference type="Gene3D" id="3.40.710.10">
    <property type="entry name" value="DD-peptidase/beta-lactamase superfamily"/>
    <property type="match status" value="1"/>
</dbReference>
<accession>A0A0P7BY75</accession>
<dbReference type="InterPro" id="IPR012338">
    <property type="entry name" value="Beta-lactam/transpept-like"/>
</dbReference>
<dbReference type="SUPFAM" id="SSF56601">
    <property type="entry name" value="beta-lactamase/transpeptidase-like"/>
    <property type="match status" value="1"/>
</dbReference>
<dbReference type="Proteomes" id="UP000050454">
    <property type="component" value="Unassembled WGS sequence"/>
</dbReference>
<dbReference type="AlphaFoldDB" id="A0A0P7BY75"/>
<evidence type="ECO:0000313" key="4">
    <source>
        <dbReference type="Proteomes" id="UP000050454"/>
    </source>
</evidence>
<protein>
    <submittedName>
        <fullName evidence="3">Beta-lactamase</fullName>
    </submittedName>
</protein>
<reference evidence="3 4" key="1">
    <citation type="submission" date="2015-07" db="EMBL/GenBank/DDBJ databases">
        <title>The draft genome sequence of Leadbetterella sp. JN14-9.</title>
        <authorList>
            <person name="Liu Y."/>
            <person name="Du J."/>
            <person name="Shao Z."/>
        </authorList>
    </citation>
    <scope>NUCLEOTIDE SEQUENCE [LARGE SCALE GENOMIC DNA]</scope>
    <source>
        <strain evidence="3 4">JN14-9</strain>
    </source>
</reference>
<organism evidence="3 4">
    <name type="scientific">Jiulongibacter sediminis</name>
    <dbReference type="NCBI Taxonomy" id="1605367"/>
    <lineage>
        <taxon>Bacteria</taxon>
        <taxon>Pseudomonadati</taxon>
        <taxon>Bacteroidota</taxon>
        <taxon>Cytophagia</taxon>
        <taxon>Cytophagales</taxon>
        <taxon>Leadbetterellaceae</taxon>
        <taxon>Jiulongibacter</taxon>
    </lineage>
</organism>
<comment type="caution">
    <text evidence="3">The sequence shown here is derived from an EMBL/GenBank/DDBJ whole genome shotgun (WGS) entry which is preliminary data.</text>
</comment>
<dbReference type="Pfam" id="PF00144">
    <property type="entry name" value="Beta-lactamase"/>
    <property type="match status" value="1"/>
</dbReference>
<dbReference type="OrthoDB" id="9773047at2"/>
<evidence type="ECO:0000256" key="1">
    <source>
        <dbReference type="SAM" id="MobiDB-lite"/>
    </source>
</evidence>
<evidence type="ECO:0000313" key="3">
    <source>
        <dbReference type="EMBL" id="KPM47053.1"/>
    </source>
</evidence>
<sequence length="524" mass="58392">MNSTRRIFLKQAGLGSLGLAALPFLTQCQSGESAANGPFVFDPVSPESQGVDSQAILDFVKAADTSGLEWHSFMILRNGKVLSEGYWKPFKEGLKHTLYSLSKSFTSSAIGFAVAEGLITVEDQVISFFPDDLPEEISENLNTMKIKHLLTMNTGHETDTMGPIRENPDQPWVQSFLAHPVLHEPGSHFLYNTGGTYILGAILHKKTGQTLEEYLKPRLFDKLEITNYDWEKSPQGLNTAGYGLRVTTNDIAKFGQLYVQKGNWKGEQLLSEEWVEEATRKHTDSQDNDSDWGQGYGYQFWRCKPEPGFFRGDGAFGQYCIMIPQYDMVLAVNSETFDMGKSMQIMWDHILPGVHQDPLPENEAATNNLKEACEKLSLPVPAVRKTSELAAEINQKRFGLTENDFGVKALTFDIAADQGELKIETEDGENTLRFGVENWLVNDEFTENNFPLQGRIHVPSLIASTATWIDDKTLQINRKFIEAIHGDTLTCTFEGDQVTVSFNNSVSANNGETEDSRGSISGKA</sequence>
<dbReference type="PATRIC" id="fig|1605367.3.peg.970"/>
<proteinExistence type="predicted"/>
<feature type="region of interest" description="Disordered" evidence="1">
    <location>
        <begin position="505"/>
        <end position="524"/>
    </location>
</feature>
<dbReference type="PANTHER" id="PTHR43283">
    <property type="entry name" value="BETA-LACTAMASE-RELATED"/>
    <property type="match status" value="1"/>
</dbReference>
<dbReference type="InterPro" id="IPR006311">
    <property type="entry name" value="TAT_signal"/>
</dbReference>
<keyword evidence="4" id="KW-1185">Reference proteome</keyword>
<dbReference type="PROSITE" id="PS51318">
    <property type="entry name" value="TAT"/>
    <property type="match status" value="1"/>
</dbReference>
<name>A0A0P7BY75_9BACT</name>